<comment type="caution">
    <text evidence="1">The sequence shown here is derived from an EMBL/GenBank/DDBJ whole genome shotgun (WGS) entry which is preliminary data.</text>
</comment>
<dbReference type="OrthoDB" id="7353383at2"/>
<evidence type="ECO:0000313" key="2">
    <source>
        <dbReference type="Proteomes" id="UP000321523"/>
    </source>
</evidence>
<sequence length="115" mass="13437">MFLSTVGGRYWVELIDQPTADWESFRMDHAVSKYFAKHITDRRSVPKGDFAEARFFSLRDRNAEPVSTAMTQPRRIDIGVARGNRSPFPEFTEDFEILARHLKVSFNTRCYPYGR</sequence>
<dbReference type="AlphaFoldDB" id="A0A512DXK3"/>
<gene>
    <name evidence="1" type="ORF">SAE02_53550</name>
</gene>
<evidence type="ECO:0000313" key="1">
    <source>
        <dbReference type="EMBL" id="GEO41207.1"/>
    </source>
</evidence>
<dbReference type="EMBL" id="BJYZ01000026">
    <property type="protein sequence ID" value="GEO41207.1"/>
    <property type="molecule type" value="Genomic_DNA"/>
</dbReference>
<dbReference type="RefSeq" id="WP_044434139.1">
    <property type="nucleotide sequence ID" value="NZ_BJYZ01000026.1"/>
</dbReference>
<accession>A0A512DXK3</accession>
<dbReference type="Proteomes" id="UP000321523">
    <property type="component" value="Unassembled WGS sequence"/>
</dbReference>
<organism evidence="1 2">
    <name type="scientific">Skermanella aerolata</name>
    <dbReference type="NCBI Taxonomy" id="393310"/>
    <lineage>
        <taxon>Bacteria</taxon>
        <taxon>Pseudomonadati</taxon>
        <taxon>Pseudomonadota</taxon>
        <taxon>Alphaproteobacteria</taxon>
        <taxon>Rhodospirillales</taxon>
        <taxon>Azospirillaceae</taxon>
        <taxon>Skermanella</taxon>
    </lineage>
</organism>
<reference evidence="1 2" key="1">
    <citation type="submission" date="2019-07" db="EMBL/GenBank/DDBJ databases">
        <title>Whole genome shotgun sequence of Skermanella aerolata NBRC 106429.</title>
        <authorList>
            <person name="Hosoyama A."/>
            <person name="Uohara A."/>
            <person name="Ohji S."/>
            <person name="Ichikawa N."/>
        </authorList>
    </citation>
    <scope>NUCLEOTIDE SEQUENCE [LARGE SCALE GENOMIC DNA]</scope>
    <source>
        <strain evidence="1 2">NBRC 106429</strain>
    </source>
</reference>
<keyword evidence="2" id="KW-1185">Reference proteome</keyword>
<name>A0A512DXK3_9PROT</name>
<protein>
    <submittedName>
        <fullName evidence="1">Uncharacterized protein</fullName>
    </submittedName>
</protein>
<proteinExistence type="predicted"/>